<dbReference type="GO" id="GO:0000155">
    <property type="term" value="F:phosphorelay sensor kinase activity"/>
    <property type="evidence" value="ECO:0007669"/>
    <property type="project" value="InterPro"/>
</dbReference>
<organism evidence="7 8">
    <name type="scientific">Acetivibrio saccincola</name>
    <dbReference type="NCBI Taxonomy" id="1677857"/>
    <lineage>
        <taxon>Bacteria</taxon>
        <taxon>Bacillati</taxon>
        <taxon>Bacillota</taxon>
        <taxon>Clostridia</taxon>
        <taxon>Eubacteriales</taxon>
        <taxon>Oscillospiraceae</taxon>
        <taxon>Acetivibrio</taxon>
    </lineage>
</organism>
<proteinExistence type="predicted"/>
<dbReference type="Gene3D" id="1.10.287.130">
    <property type="match status" value="1"/>
</dbReference>
<evidence type="ECO:0000256" key="5">
    <source>
        <dbReference type="ARBA" id="ARBA00023163"/>
    </source>
</evidence>
<dbReference type="EMBL" id="CP025197">
    <property type="protein sequence ID" value="AUG58256.1"/>
    <property type="molecule type" value="Genomic_DNA"/>
</dbReference>
<keyword evidence="4" id="KW-0238">DNA-binding</keyword>
<evidence type="ECO:0000259" key="6">
    <source>
        <dbReference type="Pfam" id="PF13377"/>
    </source>
</evidence>
<dbReference type="Proteomes" id="UP000233534">
    <property type="component" value="Chromosome"/>
</dbReference>
<evidence type="ECO:0000313" key="7">
    <source>
        <dbReference type="EMBL" id="AUG58256.1"/>
    </source>
</evidence>
<dbReference type="PANTHER" id="PTHR30146">
    <property type="entry name" value="LACI-RELATED TRANSCRIPTIONAL REPRESSOR"/>
    <property type="match status" value="1"/>
</dbReference>
<dbReference type="SUPFAM" id="SSF47384">
    <property type="entry name" value="Homodimeric domain of signal transducing histidine kinase"/>
    <property type="match status" value="1"/>
</dbReference>
<keyword evidence="3" id="KW-0805">Transcription regulation</keyword>
<dbReference type="SUPFAM" id="SSF53822">
    <property type="entry name" value="Periplasmic binding protein-like I"/>
    <property type="match status" value="1"/>
</dbReference>
<evidence type="ECO:0000256" key="4">
    <source>
        <dbReference type="ARBA" id="ARBA00023125"/>
    </source>
</evidence>
<keyword evidence="8" id="KW-1185">Reference proteome</keyword>
<evidence type="ECO:0000256" key="3">
    <source>
        <dbReference type="ARBA" id="ARBA00023015"/>
    </source>
</evidence>
<dbReference type="AlphaFoldDB" id="A0A2K9E9F0"/>
<dbReference type="EC" id="2.7.13.3" evidence="2"/>
<reference evidence="7 8" key="1">
    <citation type="submission" date="2017-12" db="EMBL/GenBank/DDBJ databases">
        <title>Complete genome sequence of Herbivorax saccincola GGR1, a novel Cellulosome-producing hydrolytic bacterium in a thermophilic biogas plant, established by Illumina and Nanopore MinION sequencing.</title>
        <authorList>
            <person name="Pechtl A."/>
            <person name="Ruckert C."/>
            <person name="Koeck D.E."/>
            <person name="Maus I."/>
            <person name="Winkler A."/>
            <person name="Kalinowski J."/>
            <person name="Puhler A."/>
            <person name="Schwarz W.W."/>
            <person name="Zverlov V.V."/>
            <person name="Schluter A."/>
            <person name="Liebl W."/>
        </authorList>
    </citation>
    <scope>NUCLEOTIDE SEQUENCE [LARGE SCALE GENOMIC DNA]</scope>
    <source>
        <strain evidence="8">SR1</strain>
    </source>
</reference>
<evidence type="ECO:0000256" key="1">
    <source>
        <dbReference type="ARBA" id="ARBA00000085"/>
    </source>
</evidence>
<dbReference type="RefSeq" id="WP_101302579.1">
    <property type="nucleotide sequence ID" value="NZ_CP025197.1"/>
</dbReference>
<dbReference type="Gene3D" id="3.40.50.2300">
    <property type="match status" value="2"/>
</dbReference>
<dbReference type="InterPro" id="IPR003661">
    <property type="entry name" value="HisK_dim/P_dom"/>
</dbReference>
<dbReference type="InterPro" id="IPR028082">
    <property type="entry name" value="Peripla_BP_I"/>
</dbReference>
<keyword evidence="5" id="KW-0804">Transcription</keyword>
<dbReference type="GO" id="GO:0003700">
    <property type="term" value="F:DNA-binding transcription factor activity"/>
    <property type="evidence" value="ECO:0007669"/>
    <property type="project" value="TreeGrafter"/>
</dbReference>
<sequence length="565" mass="64511">MRRKTIGVMLTGINGSYLTDFWLMMKKASEKHNCNLFVYDGRALKHSKDTDGKHSIIYNFVNKNRIDGLVIFSSTIANFIDDLEFDLFLKRFEGIPLVSVGRKVPDAISILVDSKEGMKEQIRHLINHHGYRKIAFVKGPETNLEALERYEAYLEVLEENNIKKDPDIIFQGDFIFHTGYEIMKNIIIKNTEYDAIVFSNDDMALGAASAIVDLSQKYNFDAAKKGIMCGFDDSINLKFTKPYITTVRQPFEEICNLSLKALLDKIDGKGKEKVYIVPSVLVIRESCGCKSEKNLSDISDNNILDNYLKSSNIMLDENVQTYSLEELYDRITKLLKLCNLNSLFISKYVGGTILYKDEYLFNVSYDIPEKSELLYAFYNGERIDCIKEDIKYFDTKDVVPDSYIPFEKRFIYLLTPLFFDREHLGIMCVDATNANPLELQMLKIQVSNSLKGALMLLERGNVKRLLPENESLALLGHLLGNVSHDLMTPIMSISGAATVLEDLVDEYKDSIGDRDVTIEDHHEISNEMKKWIKRIKDFNSHISKAVSTVKNQAVRLGLDITNKLS</sequence>
<dbReference type="CDD" id="cd00082">
    <property type="entry name" value="HisKA"/>
    <property type="match status" value="1"/>
</dbReference>
<comment type="catalytic activity">
    <reaction evidence="1">
        <text>ATP + protein L-histidine = ADP + protein N-phospho-L-histidine.</text>
        <dbReference type="EC" id="2.7.13.3"/>
    </reaction>
</comment>
<dbReference type="Pfam" id="PF13377">
    <property type="entry name" value="Peripla_BP_3"/>
    <property type="match status" value="1"/>
</dbReference>
<gene>
    <name evidence="7" type="primary">exuR</name>
    <name evidence="7" type="ORF">HVS_11845</name>
</gene>
<dbReference type="KEGG" id="hsc:HVS_11845"/>
<feature type="domain" description="Transcriptional regulator LacI/GalR-like sensor" evidence="6">
    <location>
        <begin position="123"/>
        <end position="287"/>
    </location>
</feature>
<evidence type="ECO:0000256" key="2">
    <source>
        <dbReference type="ARBA" id="ARBA00012438"/>
    </source>
</evidence>
<dbReference type="InterPro" id="IPR046335">
    <property type="entry name" value="LacI/GalR-like_sensor"/>
</dbReference>
<name>A0A2K9E9F0_9FIRM</name>
<evidence type="ECO:0000313" key="8">
    <source>
        <dbReference type="Proteomes" id="UP000233534"/>
    </source>
</evidence>
<accession>A0A2K9E9F0</accession>
<dbReference type="GO" id="GO:0000976">
    <property type="term" value="F:transcription cis-regulatory region binding"/>
    <property type="evidence" value="ECO:0007669"/>
    <property type="project" value="TreeGrafter"/>
</dbReference>
<dbReference type="InterPro" id="IPR036097">
    <property type="entry name" value="HisK_dim/P_sf"/>
</dbReference>
<protein>
    <recommendedName>
        <fullName evidence="2">histidine kinase</fullName>
        <ecNumber evidence="2">2.7.13.3</ecNumber>
    </recommendedName>
</protein>
<dbReference type="CDD" id="cd06267">
    <property type="entry name" value="PBP1_LacI_sugar_binding-like"/>
    <property type="match status" value="1"/>
</dbReference>
<dbReference type="PANTHER" id="PTHR30146:SF24">
    <property type="entry name" value="XYLOSE OPERON REGULATORY PROTEIN"/>
    <property type="match status" value="1"/>
</dbReference>